<dbReference type="InterPro" id="IPR036940">
    <property type="entry name" value="PI3/4_kinase_cat_sf"/>
</dbReference>
<dbReference type="PANTHER" id="PTHR11139">
    <property type="entry name" value="ATAXIA TELANGIECTASIA MUTATED ATM -RELATED"/>
    <property type="match status" value="1"/>
</dbReference>
<keyword evidence="3" id="KW-0227">DNA damage</keyword>
<name>A0A7S1QPB0_NEODS</name>
<dbReference type="GO" id="GO:0000077">
    <property type="term" value="P:DNA damage checkpoint signaling"/>
    <property type="evidence" value="ECO:0007669"/>
    <property type="project" value="TreeGrafter"/>
</dbReference>
<dbReference type="InterPro" id="IPR050517">
    <property type="entry name" value="DDR_Repair_Kinase"/>
</dbReference>
<keyword evidence="4" id="KW-0539">Nucleus</keyword>
<protein>
    <recommendedName>
        <fullName evidence="5">PI3K/PI4K catalytic domain-containing protein</fullName>
    </recommendedName>
</protein>
<dbReference type="SUPFAM" id="SSF56112">
    <property type="entry name" value="Protein kinase-like (PK-like)"/>
    <property type="match status" value="1"/>
</dbReference>
<dbReference type="Pfam" id="PF00454">
    <property type="entry name" value="PI3_PI4_kinase"/>
    <property type="match status" value="1"/>
</dbReference>
<feature type="domain" description="PI3K/PI4K catalytic" evidence="5">
    <location>
        <begin position="180"/>
        <end position="465"/>
    </location>
</feature>
<accession>A0A7S1QPB0</accession>
<gene>
    <name evidence="6" type="ORF">NDES1114_LOCUS29543</name>
</gene>
<dbReference type="AlphaFoldDB" id="A0A7S1QPB0"/>
<dbReference type="EMBL" id="HBGF01044122">
    <property type="protein sequence ID" value="CAD9144620.1"/>
    <property type="molecule type" value="Transcribed_RNA"/>
</dbReference>
<dbReference type="GO" id="GO:0004674">
    <property type="term" value="F:protein serine/threonine kinase activity"/>
    <property type="evidence" value="ECO:0007669"/>
    <property type="project" value="UniProtKB-KW"/>
</dbReference>
<evidence type="ECO:0000259" key="5">
    <source>
        <dbReference type="PROSITE" id="PS50290"/>
    </source>
</evidence>
<dbReference type="GO" id="GO:0006281">
    <property type="term" value="P:DNA repair"/>
    <property type="evidence" value="ECO:0007669"/>
    <property type="project" value="TreeGrafter"/>
</dbReference>
<dbReference type="PANTHER" id="PTHR11139:SF69">
    <property type="entry name" value="SERINE_THREONINE-PROTEIN KINASE ATR"/>
    <property type="match status" value="1"/>
</dbReference>
<keyword evidence="2" id="KW-0723">Serine/threonine-protein kinase</keyword>
<dbReference type="InterPro" id="IPR011009">
    <property type="entry name" value="Kinase-like_dom_sf"/>
</dbReference>
<dbReference type="GO" id="GO:0005634">
    <property type="term" value="C:nucleus"/>
    <property type="evidence" value="ECO:0007669"/>
    <property type="project" value="UniProtKB-SubCell"/>
</dbReference>
<evidence type="ECO:0000313" key="6">
    <source>
        <dbReference type="EMBL" id="CAD9144620.1"/>
    </source>
</evidence>
<evidence type="ECO:0000256" key="1">
    <source>
        <dbReference type="ARBA" id="ARBA00004123"/>
    </source>
</evidence>
<dbReference type="GO" id="GO:0005694">
    <property type="term" value="C:chromosome"/>
    <property type="evidence" value="ECO:0007669"/>
    <property type="project" value="TreeGrafter"/>
</dbReference>
<dbReference type="InterPro" id="IPR000403">
    <property type="entry name" value="PI3/4_kinase_cat_dom"/>
</dbReference>
<proteinExistence type="predicted"/>
<keyword evidence="2" id="KW-0418">Kinase</keyword>
<evidence type="ECO:0000256" key="3">
    <source>
        <dbReference type="ARBA" id="ARBA00022763"/>
    </source>
</evidence>
<evidence type="ECO:0000256" key="2">
    <source>
        <dbReference type="ARBA" id="ARBA00022527"/>
    </source>
</evidence>
<comment type="subcellular location">
    <subcellularLocation>
        <location evidence="1">Nucleus</location>
    </subcellularLocation>
</comment>
<dbReference type="PROSITE" id="PS50290">
    <property type="entry name" value="PI3_4_KINASE_3"/>
    <property type="match status" value="1"/>
</dbReference>
<dbReference type="Gene3D" id="1.10.1070.11">
    <property type="entry name" value="Phosphatidylinositol 3-/4-kinase, catalytic domain"/>
    <property type="match status" value="1"/>
</dbReference>
<organism evidence="6">
    <name type="scientific">Neobodo designis</name>
    <name type="common">Flagellated protozoan</name>
    <name type="synonym">Bodo designis</name>
    <dbReference type="NCBI Taxonomy" id="312471"/>
    <lineage>
        <taxon>Eukaryota</taxon>
        <taxon>Discoba</taxon>
        <taxon>Euglenozoa</taxon>
        <taxon>Kinetoplastea</taxon>
        <taxon>Metakinetoplastina</taxon>
        <taxon>Neobodonida</taxon>
        <taxon>Neobodo</taxon>
    </lineage>
</organism>
<sequence>MPRANRFDAALAAAQRSRDLAQWDAVQAPSGETPRTRGGTNAAIEQADPRAVLCVCRRSAMLRVESPDGPTICMSEVPRLHSSPPPRAQPTHGCRRLACLETRTALVDAVARGVASLPQRQLESAFPEADMPIPLEPPSSTSVDEWLASAANASESAQDVPVECHGAHVHTSAVDEATLTGKAVLVRRHGRCYIRARSTTGRAVDCLVKHSGDLRRDWLWQQVLHRLCRILASVASYRVVPTYGVIPARDPGTGGVVVLLPNAVTLYSLLPPATGNSETGSGTFASLQATAPRLLLQRHVCRGVDGCWEWFAATRALVSSVAIGAVLGAAMGLGDRHLANIVVDADYRVAHVDLQVLGGDGALLPVPECVPLRFTAIVSDVAGCRQEAFAPEFAAALTAWSRLKKPVVAALNALISPCAASFSRRREVYDFDGMSSDVGAFVDRISQATDPARLERMHSSWMPWI</sequence>
<dbReference type="SMART" id="SM00146">
    <property type="entry name" value="PI3Kc"/>
    <property type="match status" value="1"/>
</dbReference>
<keyword evidence="2" id="KW-0808">Transferase</keyword>
<dbReference type="GO" id="GO:0000723">
    <property type="term" value="P:telomere maintenance"/>
    <property type="evidence" value="ECO:0007669"/>
    <property type="project" value="TreeGrafter"/>
</dbReference>
<reference evidence="6" key="1">
    <citation type="submission" date="2021-01" db="EMBL/GenBank/DDBJ databases">
        <authorList>
            <person name="Corre E."/>
            <person name="Pelletier E."/>
            <person name="Niang G."/>
            <person name="Scheremetjew M."/>
            <person name="Finn R."/>
            <person name="Kale V."/>
            <person name="Holt S."/>
            <person name="Cochrane G."/>
            <person name="Meng A."/>
            <person name="Brown T."/>
            <person name="Cohen L."/>
        </authorList>
    </citation>
    <scope>NUCLEOTIDE SEQUENCE</scope>
    <source>
        <strain evidence="6">CCAP 1951/1</strain>
    </source>
</reference>
<evidence type="ECO:0000256" key="4">
    <source>
        <dbReference type="ARBA" id="ARBA00023242"/>
    </source>
</evidence>